<dbReference type="GO" id="GO:0005840">
    <property type="term" value="C:ribosome"/>
    <property type="evidence" value="ECO:0007669"/>
    <property type="project" value="UniProtKB-KW"/>
</dbReference>
<sequence length="157" mass="17518">MGTRFHDPTADHSLYALAHQPIDVVCPRCAAHAQVVAAPSGHDRRLVCPACSHTRTWSSRTDSSRWSGLVDPFFRRPLWLTTTVRGHGLWAYNRAHLDLLTEFVAASLRERGPGGGCSMSLIEKLPPWMKSARNRPDLLAALTRLRARLDADPSRSR</sequence>
<keyword evidence="2" id="KW-1185">Reference proteome</keyword>
<comment type="caution">
    <text evidence="1">The sequence shown here is derived from an EMBL/GenBank/DDBJ whole genome shotgun (WGS) entry which is preliminary data.</text>
</comment>
<dbReference type="Proteomes" id="UP000546162">
    <property type="component" value="Unassembled WGS sequence"/>
</dbReference>
<protein>
    <submittedName>
        <fullName evidence="1">Ribosomal protein S27AE</fullName>
    </submittedName>
</protein>
<dbReference type="EMBL" id="JACHNB010000001">
    <property type="protein sequence ID" value="MBB4741490.1"/>
    <property type="molecule type" value="Genomic_DNA"/>
</dbReference>
<name>A0A7W7H023_9ACTN</name>
<reference evidence="1 2" key="1">
    <citation type="submission" date="2020-08" db="EMBL/GenBank/DDBJ databases">
        <title>Sequencing the genomes of 1000 actinobacteria strains.</title>
        <authorList>
            <person name="Klenk H.-P."/>
        </authorList>
    </citation>
    <scope>NUCLEOTIDE SEQUENCE [LARGE SCALE GENOMIC DNA]</scope>
    <source>
        <strain evidence="1 2">DSM 45809</strain>
    </source>
</reference>
<gene>
    <name evidence="1" type="ORF">BJY16_004949</name>
</gene>
<proteinExistence type="predicted"/>
<keyword evidence="1" id="KW-0689">Ribosomal protein</keyword>
<accession>A0A7W7H023</accession>
<dbReference type="RefSeq" id="WP_185041968.1">
    <property type="nucleotide sequence ID" value="NZ_BAABFG010000005.1"/>
</dbReference>
<evidence type="ECO:0000313" key="1">
    <source>
        <dbReference type="EMBL" id="MBB4741490.1"/>
    </source>
</evidence>
<evidence type="ECO:0000313" key="2">
    <source>
        <dbReference type="Proteomes" id="UP000546162"/>
    </source>
</evidence>
<keyword evidence="1" id="KW-0687">Ribonucleoprotein</keyword>
<organism evidence="1 2">
    <name type="scientific">Actinoplanes octamycinicus</name>
    <dbReference type="NCBI Taxonomy" id="135948"/>
    <lineage>
        <taxon>Bacteria</taxon>
        <taxon>Bacillati</taxon>
        <taxon>Actinomycetota</taxon>
        <taxon>Actinomycetes</taxon>
        <taxon>Micromonosporales</taxon>
        <taxon>Micromonosporaceae</taxon>
        <taxon>Actinoplanes</taxon>
    </lineage>
</organism>
<dbReference type="AlphaFoldDB" id="A0A7W7H023"/>